<dbReference type="AlphaFoldDB" id="A0A2I1FSL9"/>
<sequence>MNDLLKVHLSNFAAKKKSFKFHHQQSIPIFQNIGIDLKECIHFFLKYRLSQIYDKIQSKHDTFHGKLHKRKCYKLHRVMLRIHKKFRCLINDCHHKLAKWVVPKLLYYFVT</sequence>
<organism evidence="1 2">
    <name type="scientific">Rhizophagus irregularis</name>
    <dbReference type="NCBI Taxonomy" id="588596"/>
    <lineage>
        <taxon>Eukaryota</taxon>
        <taxon>Fungi</taxon>
        <taxon>Fungi incertae sedis</taxon>
        <taxon>Mucoromycota</taxon>
        <taxon>Glomeromycotina</taxon>
        <taxon>Glomeromycetes</taxon>
        <taxon>Glomerales</taxon>
        <taxon>Glomeraceae</taxon>
        <taxon>Rhizophagus</taxon>
    </lineage>
</organism>
<evidence type="ECO:0000313" key="1">
    <source>
        <dbReference type="EMBL" id="PKY37355.1"/>
    </source>
</evidence>
<dbReference type="Proteomes" id="UP000234323">
    <property type="component" value="Unassembled WGS sequence"/>
</dbReference>
<dbReference type="EMBL" id="LLXI01000001">
    <property type="protein sequence ID" value="PKY37355.1"/>
    <property type="molecule type" value="Genomic_DNA"/>
</dbReference>
<evidence type="ECO:0000313" key="2">
    <source>
        <dbReference type="Proteomes" id="UP000234323"/>
    </source>
</evidence>
<reference evidence="1 2" key="1">
    <citation type="submission" date="2015-10" db="EMBL/GenBank/DDBJ databases">
        <title>Genome analyses suggest a sexual origin of heterokaryosis in a supposedly ancient asexual fungus.</title>
        <authorList>
            <person name="Ropars J."/>
            <person name="Sedzielewska K."/>
            <person name="Noel J."/>
            <person name="Charron P."/>
            <person name="Farinelli L."/>
            <person name="Marton T."/>
            <person name="Kruger M."/>
            <person name="Pelin A."/>
            <person name="Brachmann A."/>
            <person name="Corradi N."/>
        </authorList>
    </citation>
    <scope>NUCLEOTIDE SEQUENCE [LARGE SCALE GENOMIC DNA]</scope>
    <source>
        <strain evidence="1 2">A4</strain>
    </source>
</reference>
<keyword evidence="2" id="KW-1185">Reference proteome</keyword>
<protein>
    <submittedName>
        <fullName evidence="1">Uncharacterized protein</fullName>
    </submittedName>
</protein>
<accession>A0A2I1FSL9</accession>
<name>A0A2I1FSL9_9GLOM</name>
<gene>
    <name evidence="1" type="ORF">RhiirA4_1024</name>
</gene>
<proteinExistence type="predicted"/>
<comment type="caution">
    <text evidence="1">The sequence shown here is derived from an EMBL/GenBank/DDBJ whole genome shotgun (WGS) entry which is preliminary data.</text>
</comment>
<dbReference type="VEuPathDB" id="FungiDB:RhiirFUN_009229"/>